<dbReference type="EnsemblPlants" id="OPUNC01G25520.1">
    <property type="protein sequence ID" value="OPUNC01G25520.1"/>
    <property type="gene ID" value="OPUNC01G25520"/>
</dbReference>
<keyword evidence="3" id="KW-1185">Reference proteome</keyword>
<reference evidence="2" key="2">
    <citation type="submission" date="2018-05" db="EMBL/GenBank/DDBJ databases">
        <title>OpunRS2 (Oryza punctata Reference Sequence Version 2).</title>
        <authorList>
            <person name="Zhang J."/>
            <person name="Kudrna D."/>
            <person name="Lee S."/>
            <person name="Talag J."/>
            <person name="Welchert J."/>
            <person name="Wing R.A."/>
        </authorList>
    </citation>
    <scope>NUCLEOTIDE SEQUENCE [LARGE SCALE GENOMIC DNA]</scope>
</reference>
<reference evidence="2" key="1">
    <citation type="submission" date="2015-04" db="UniProtKB">
        <authorList>
            <consortium name="EnsemblPlants"/>
        </authorList>
    </citation>
    <scope>IDENTIFICATION</scope>
</reference>
<name>A0A0E0JM34_ORYPU</name>
<protein>
    <recommendedName>
        <fullName evidence="1">DUF6598 domain-containing protein</fullName>
    </recommendedName>
</protein>
<dbReference type="PANTHER" id="PTHR33065">
    <property type="entry name" value="OS07G0486400 PROTEIN"/>
    <property type="match status" value="1"/>
</dbReference>
<dbReference type="InterPro" id="IPR046533">
    <property type="entry name" value="DUF6598"/>
</dbReference>
<evidence type="ECO:0000259" key="1">
    <source>
        <dbReference type="Pfam" id="PF20241"/>
    </source>
</evidence>
<accession>A0A0E0JM34</accession>
<organism evidence="2">
    <name type="scientific">Oryza punctata</name>
    <name type="common">Red rice</name>
    <dbReference type="NCBI Taxonomy" id="4537"/>
    <lineage>
        <taxon>Eukaryota</taxon>
        <taxon>Viridiplantae</taxon>
        <taxon>Streptophyta</taxon>
        <taxon>Embryophyta</taxon>
        <taxon>Tracheophyta</taxon>
        <taxon>Spermatophyta</taxon>
        <taxon>Magnoliopsida</taxon>
        <taxon>Liliopsida</taxon>
        <taxon>Poales</taxon>
        <taxon>Poaceae</taxon>
        <taxon>BOP clade</taxon>
        <taxon>Oryzoideae</taxon>
        <taxon>Oryzeae</taxon>
        <taxon>Oryzinae</taxon>
        <taxon>Oryza</taxon>
    </lineage>
</organism>
<sequence length="284" mass="31066">MINVLAIRVIVPSYPDFDFGCDDDEEEEDDDDDDVCFPMSVYGSVIARDHLDLKCVPLFRRSRQDAQLIASEDQYLTLTGPHRGLVLFDGVYFEVDLKMKDDRQGHKDKQLSKGLLVLDGVQLAPKLSNMQTTVQSLTLPSSSIRLCTVHIAYALVSHAVEATISVEHLNQGGHFCGEITACTSTIQDSIVLHDCNFAAAGVMAAHGNGHSIPLLRRVMAVSLDEMLVVTIVAQAGDGVNYSRRTIDFTPAVNGGEEAQIVCGVTSLLVKVNWSLMSPVIDQKY</sequence>
<dbReference type="OMA" id="NMAAGIC"/>
<dbReference type="eggNOG" id="ENOG502R54Z">
    <property type="taxonomic scope" value="Eukaryota"/>
</dbReference>
<dbReference type="PANTHER" id="PTHR33065:SF206">
    <property type="entry name" value="OS12G0619700 PROTEIN"/>
    <property type="match status" value="1"/>
</dbReference>
<dbReference type="HOGENOM" id="CLU_030845_4_2_1"/>
<dbReference type="Proteomes" id="UP000026962">
    <property type="component" value="Chromosome 1"/>
</dbReference>
<dbReference type="Gramene" id="OPUNC01G25520.1">
    <property type="protein sequence ID" value="OPUNC01G25520.1"/>
    <property type="gene ID" value="OPUNC01G25520"/>
</dbReference>
<evidence type="ECO:0000313" key="3">
    <source>
        <dbReference type="Proteomes" id="UP000026962"/>
    </source>
</evidence>
<dbReference type="Pfam" id="PF20241">
    <property type="entry name" value="DUF6598"/>
    <property type="match status" value="1"/>
</dbReference>
<proteinExistence type="predicted"/>
<dbReference type="AlphaFoldDB" id="A0A0E0JM34"/>
<dbReference type="STRING" id="4537.A0A0E0JM34"/>
<feature type="domain" description="DUF6598" evidence="1">
    <location>
        <begin position="32"/>
        <end position="271"/>
    </location>
</feature>
<evidence type="ECO:0000313" key="2">
    <source>
        <dbReference type="EnsemblPlants" id="OPUNC01G25520.1"/>
    </source>
</evidence>